<dbReference type="SUPFAM" id="SSF56925">
    <property type="entry name" value="OMPA-like"/>
    <property type="match status" value="1"/>
</dbReference>
<feature type="chain" id="PRO_5010185930" description="OmpW family protein" evidence="2">
    <location>
        <begin position="23"/>
        <end position="203"/>
    </location>
</feature>
<reference evidence="3 4" key="1">
    <citation type="submission" date="2014-10" db="EMBL/GenBank/DDBJ databases">
        <authorList>
            <person name="Seo M.-J."/>
            <person name="Seok Y.J."/>
            <person name="Cha I.-T."/>
        </authorList>
    </citation>
    <scope>NUCLEOTIDE SEQUENCE [LARGE SCALE GENOMIC DNA]</scope>
    <source>
        <strain evidence="3 4">NEU</strain>
    </source>
</reference>
<evidence type="ECO:0000313" key="4">
    <source>
        <dbReference type="Proteomes" id="UP000180246"/>
    </source>
</evidence>
<accession>A0A1S2N5R5</accession>
<evidence type="ECO:0000313" key="3">
    <source>
        <dbReference type="EMBL" id="OIJ40425.1"/>
    </source>
</evidence>
<dbReference type="GO" id="GO:0009279">
    <property type="term" value="C:cell outer membrane"/>
    <property type="evidence" value="ECO:0007669"/>
    <property type="project" value="UniProtKB-SubCell"/>
</dbReference>
<keyword evidence="2" id="KW-0732">Signal</keyword>
<feature type="signal peptide" evidence="2">
    <location>
        <begin position="1"/>
        <end position="22"/>
    </location>
</feature>
<dbReference type="Gene3D" id="2.40.160.20">
    <property type="match status" value="1"/>
</dbReference>
<organism evidence="3 4">
    <name type="scientific">Massilia timonae</name>
    <dbReference type="NCBI Taxonomy" id="47229"/>
    <lineage>
        <taxon>Bacteria</taxon>
        <taxon>Pseudomonadati</taxon>
        <taxon>Pseudomonadota</taxon>
        <taxon>Betaproteobacteria</taxon>
        <taxon>Burkholderiales</taxon>
        <taxon>Oxalobacteraceae</taxon>
        <taxon>Telluria group</taxon>
        <taxon>Massilia</taxon>
    </lineage>
</organism>
<dbReference type="InterPro" id="IPR005618">
    <property type="entry name" value="OMPW"/>
</dbReference>
<evidence type="ECO:0000256" key="2">
    <source>
        <dbReference type="SAM" id="SignalP"/>
    </source>
</evidence>
<dbReference type="PROSITE" id="PS00695">
    <property type="entry name" value="ENT_VIR_OMP_2"/>
    <property type="match status" value="1"/>
</dbReference>
<name>A0A1S2N5R5_9BURK</name>
<protein>
    <recommendedName>
        <fullName evidence="5">OmpW family protein</fullName>
    </recommendedName>
</protein>
<evidence type="ECO:0000256" key="1">
    <source>
        <dbReference type="ARBA" id="ARBA00004442"/>
    </source>
</evidence>
<proteinExistence type="predicted"/>
<dbReference type="EMBL" id="JRYB01000001">
    <property type="protein sequence ID" value="OIJ40425.1"/>
    <property type="molecule type" value="Genomic_DNA"/>
</dbReference>
<dbReference type="Pfam" id="PF03922">
    <property type="entry name" value="OmpW"/>
    <property type="match status" value="1"/>
</dbReference>
<comment type="subcellular location">
    <subcellularLocation>
        <location evidence="1">Cell outer membrane</location>
    </subcellularLocation>
</comment>
<dbReference type="PANTHER" id="PTHR36920">
    <property type="match status" value="1"/>
</dbReference>
<sequence>MKTTMKTVLVALIAMASAQALAQESPWLVRARAVYVDPDNKSTPIAGVGAADRLEVSTKTIPELDISYFFTPHIAAELILTYPQKHKVRLDGAEIGTFKHLPPTLNLQYHFAPGAAISPYIGAGVNYTRISSVKLLDGAGDLENDSWGLSLQAGVDFRLNEHWSINADVKKVNLRSDVYVGGANASHLKVDPVLFGLGVGYRF</sequence>
<gene>
    <name evidence="3" type="ORF">LO55_1410</name>
</gene>
<dbReference type="RefSeq" id="WP_071360942.1">
    <property type="nucleotide sequence ID" value="NZ_JRYB01000001.1"/>
</dbReference>
<dbReference type="InterPro" id="IPR011250">
    <property type="entry name" value="OMP/PagP_B-barrel"/>
</dbReference>
<dbReference type="AlphaFoldDB" id="A0A1S2N5R5"/>
<dbReference type="PANTHER" id="PTHR36920:SF1">
    <property type="entry name" value="OUTER MEMBRANE PROTEIN W"/>
    <property type="match status" value="1"/>
</dbReference>
<dbReference type="GO" id="GO:0055085">
    <property type="term" value="P:transmembrane transport"/>
    <property type="evidence" value="ECO:0007669"/>
    <property type="project" value="TreeGrafter"/>
</dbReference>
<comment type="caution">
    <text evidence="3">The sequence shown here is derived from an EMBL/GenBank/DDBJ whole genome shotgun (WGS) entry which is preliminary data.</text>
</comment>
<dbReference type="GO" id="GO:0044384">
    <property type="term" value="C:host outer membrane"/>
    <property type="evidence" value="ECO:0007669"/>
    <property type="project" value="InterPro"/>
</dbReference>
<dbReference type="InterPro" id="IPR000758">
    <property type="entry name" value="Enterovir_OMP"/>
</dbReference>
<evidence type="ECO:0008006" key="5">
    <source>
        <dbReference type="Google" id="ProtNLM"/>
    </source>
</evidence>
<dbReference type="Proteomes" id="UP000180246">
    <property type="component" value="Unassembled WGS sequence"/>
</dbReference>